<keyword evidence="3" id="KW-1185">Reference proteome</keyword>
<name>A0A4V6DHM3_9PEZI</name>
<comment type="caution">
    <text evidence="2">The sequence shown here is derived from an EMBL/GenBank/DDBJ whole genome shotgun (WGS) entry which is preliminary data.</text>
</comment>
<dbReference type="STRING" id="1306861.A0A4V6DHM3"/>
<protein>
    <submittedName>
        <fullName evidence="2">Uncharacterized protein</fullName>
    </submittedName>
</protein>
<dbReference type="Proteomes" id="UP000310108">
    <property type="component" value="Unassembled WGS sequence"/>
</dbReference>
<dbReference type="EMBL" id="PJEX01000070">
    <property type="protein sequence ID" value="TKW56366.1"/>
    <property type="molecule type" value="Genomic_DNA"/>
</dbReference>
<reference evidence="2 3" key="1">
    <citation type="journal article" date="2019" name="PLoS ONE">
        <title>Comparative genome analysis indicates high evolutionary potential of pathogenicity genes in Colletotrichum tanaceti.</title>
        <authorList>
            <person name="Lelwala R.V."/>
            <person name="Korhonen P.K."/>
            <person name="Young N.D."/>
            <person name="Scott J.B."/>
            <person name="Ades P.A."/>
            <person name="Gasser R.B."/>
            <person name="Taylor P.W.J."/>
        </authorList>
    </citation>
    <scope>NUCLEOTIDE SEQUENCE [LARGE SCALE GENOMIC DNA]</scope>
    <source>
        <strain evidence="2">BRIP57314</strain>
    </source>
</reference>
<dbReference type="AlphaFoldDB" id="A0A4V6DHM3"/>
<feature type="compositionally biased region" description="Basic and acidic residues" evidence="1">
    <location>
        <begin position="11"/>
        <end position="31"/>
    </location>
</feature>
<evidence type="ECO:0000313" key="2">
    <source>
        <dbReference type="EMBL" id="TKW56366.1"/>
    </source>
</evidence>
<evidence type="ECO:0000256" key="1">
    <source>
        <dbReference type="SAM" id="MobiDB-lite"/>
    </source>
</evidence>
<organism evidence="2 3">
    <name type="scientific">Colletotrichum tanaceti</name>
    <dbReference type="NCBI Taxonomy" id="1306861"/>
    <lineage>
        <taxon>Eukaryota</taxon>
        <taxon>Fungi</taxon>
        <taxon>Dikarya</taxon>
        <taxon>Ascomycota</taxon>
        <taxon>Pezizomycotina</taxon>
        <taxon>Sordariomycetes</taxon>
        <taxon>Hypocreomycetidae</taxon>
        <taxon>Glomerellales</taxon>
        <taxon>Glomerellaceae</taxon>
        <taxon>Colletotrichum</taxon>
        <taxon>Colletotrichum destructivum species complex</taxon>
    </lineage>
</organism>
<accession>A0A4V6DHM3</accession>
<gene>
    <name evidence="2" type="ORF">CTA1_7239</name>
</gene>
<sequence>MPRDTTTARLPSEREREGATRRLTLDRGTRDQAEFDTEQIFEALRRPVTRMYHAHDDGALHHLHDA</sequence>
<feature type="region of interest" description="Disordered" evidence="1">
    <location>
        <begin position="1"/>
        <end position="31"/>
    </location>
</feature>
<evidence type="ECO:0000313" key="3">
    <source>
        <dbReference type="Proteomes" id="UP000310108"/>
    </source>
</evidence>
<proteinExistence type="predicted"/>